<evidence type="ECO:0000313" key="2">
    <source>
        <dbReference type="Proteomes" id="UP000095283"/>
    </source>
</evidence>
<keyword evidence="1" id="KW-1133">Transmembrane helix</keyword>
<evidence type="ECO:0000313" key="3">
    <source>
        <dbReference type="WBParaSite" id="Hba_02053"/>
    </source>
</evidence>
<sequence length="256" mass="29791">MCQDLAKFPYIMQLKPSVNNSYFFNNSKYFSYFYSTKLAVSLCLFMHYSIVTFMREFSNCLSYHLNVLFFIDHTIWIEEVETGEKLSKIFQVKMMILLLYLGIYLTIVFLCLPIHLHLVDALIEGSIDIDKNITIYLDLLLVTVINNATTEIISSIENMVAVLDYDAELTVYNRSEYLTALIQTDGVCYFTKDVFGNIAFKSGELCGYSLGLNDRILQCYADDEITMKGNLNNWCNHFLFNYCIKSFFFKLLLNIY</sequence>
<dbReference type="Proteomes" id="UP000095283">
    <property type="component" value="Unplaced"/>
</dbReference>
<keyword evidence="1" id="KW-0472">Membrane</keyword>
<organism evidence="2 3">
    <name type="scientific">Heterorhabditis bacteriophora</name>
    <name type="common">Entomopathogenic nematode worm</name>
    <dbReference type="NCBI Taxonomy" id="37862"/>
    <lineage>
        <taxon>Eukaryota</taxon>
        <taxon>Metazoa</taxon>
        <taxon>Ecdysozoa</taxon>
        <taxon>Nematoda</taxon>
        <taxon>Chromadorea</taxon>
        <taxon>Rhabditida</taxon>
        <taxon>Rhabditina</taxon>
        <taxon>Rhabditomorpha</taxon>
        <taxon>Strongyloidea</taxon>
        <taxon>Heterorhabditidae</taxon>
        <taxon>Heterorhabditis</taxon>
    </lineage>
</organism>
<dbReference type="WBParaSite" id="Hba_02053">
    <property type="protein sequence ID" value="Hba_02053"/>
    <property type="gene ID" value="Hba_02053"/>
</dbReference>
<feature type="transmembrane region" description="Helical" evidence="1">
    <location>
        <begin position="29"/>
        <end position="48"/>
    </location>
</feature>
<reference evidence="3" key="1">
    <citation type="submission" date="2016-11" db="UniProtKB">
        <authorList>
            <consortium name="WormBaseParasite"/>
        </authorList>
    </citation>
    <scope>IDENTIFICATION</scope>
</reference>
<name>A0A1I7WBJ3_HETBA</name>
<proteinExistence type="predicted"/>
<protein>
    <submittedName>
        <fullName evidence="3">Uncharacterized protein</fullName>
    </submittedName>
</protein>
<feature type="transmembrane region" description="Helical" evidence="1">
    <location>
        <begin position="95"/>
        <end position="116"/>
    </location>
</feature>
<keyword evidence="1" id="KW-0812">Transmembrane</keyword>
<keyword evidence="2" id="KW-1185">Reference proteome</keyword>
<accession>A0A1I7WBJ3</accession>
<evidence type="ECO:0000256" key="1">
    <source>
        <dbReference type="SAM" id="Phobius"/>
    </source>
</evidence>
<dbReference type="AlphaFoldDB" id="A0A1I7WBJ3"/>